<proteinExistence type="predicted"/>
<evidence type="ECO:0000313" key="2">
    <source>
        <dbReference type="Proteomes" id="UP000010552"/>
    </source>
</evidence>
<protein>
    <submittedName>
        <fullName evidence="1">Uncharacterized protein</fullName>
    </submittedName>
</protein>
<dbReference type="EMBL" id="KB030994">
    <property type="protein sequence ID" value="ELK06881.1"/>
    <property type="molecule type" value="Genomic_DNA"/>
</dbReference>
<keyword evidence="2" id="KW-1185">Reference proteome</keyword>
<dbReference type="Proteomes" id="UP000010552">
    <property type="component" value="Unassembled WGS sequence"/>
</dbReference>
<accession>L5K809</accession>
<evidence type="ECO:0000313" key="1">
    <source>
        <dbReference type="EMBL" id="ELK06881.1"/>
    </source>
</evidence>
<sequence>MCPNPLGVAWHIQSLDPNSPRLTQHWGQTSATARNSNRGRGFHWGSSMMAAFYHIHSLGLSWLPPAAPLLPNTLGLEELVSQAARLA</sequence>
<organism evidence="1 2">
    <name type="scientific">Pteropus alecto</name>
    <name type="common">Black flying fox</name>
    <dbReference type="NCBI Taxonomy" id="9402"/>
    <lineage>
        <taxon>Eukaryota</taxon>
        <taxon>Metazoa</taxon>
        <taxon>Chordata</taxon>
        <taxon>Craniata</taxon>
        <taxon>Vertebrata</taxon>
        <taxon>Euteleostomi</taxon>
        <taxon>Mammalia</taxon>
        <taxon>Eutheria</taxon>
        <taxon>Laurasiatheria</taxon>
        <taxon>Chiroptera</taxon>
        <taxon>Yinpterochiroptera</taxon>
        <taxon>Pteropodoidea</taxon>
        <taxon>Pteropodidae</taxon>
        <taxon>Pteropodinae</taxon>
        <taxon>Pteropus</taxon>
    </lineage>
</organism>
<dbReference type="AlphaFoldDB" id="L5K809"/>
<gene>
    <name evidence="1" type="ORF">PAL_GLEAN10012032</name>
</gene>
<reference evidence="2" key="1">
    <citation type="journal article" date="2013" name="Science">
        <title>Comparative analysis of bat genomes provides insight into the evolution of flight and immunity.</title>
        <authorList>
            <person name="Zhang G."/>
            <person name="Cowled C."/>
            <person name="Shi Z."/>
            <person name="Huang Z."/>
            <person name="Bishop-Lilly K.A."/>
            <person name="Fang X."/>
            <person name="Wynne J.W."/>
            <person name="Xiong Z."/>
            <person name="Baker M.L."/>
            <person name="Zhao W."/>
            <person name="Tachedjian M."/>
            <person name="Zhu Y."/>
            <person name="Zhou P."/>
            <person name="Jiang X."/>
            <person name="Ng J."/>
            <person name="Yang L."/>
            <person name="Wu L."/>
            <person name="Xiao J."/>
            <person name="Feng Y."/>
            <person name="Chen Y."/>
            <person name="Sun X."/>
            <person name="Zhang Y."/>
            <person name="Marsh G.A."/>
            <person name="Crameri G."/>
            <person name="Broder C.C."/>
            <person name="Frey K.G."/>
            <person name="Wang L.F."/>
            <person name="Wang J."/>
        </authorList>
    </citation>
    <scope>NUCLEOTIDE SEQUENCE [LARGE SCALE GENOMIC DNA]</scope>
</reference>
<name>L5K809_PTEAL</name>
<dbReference type="InParanoid" id="L5K809"/>